<dbReference type="InterPro" id="IPR051411">
    <property type="entry name" value="Polyketide_trans_af380"/>
</dbReference>
<dbReference type="PANTHER" id="PTHR47751">
    <property type="entry name" value="SUPERFAMILY HYDROLASE, PUTATIVE (AFU_ORTHOLOGUE AFUA_2G16580)-RELATED"/>
    <property type="match status" value="1"/>
</dbReference>
<evidence type="ECO:0000313" key="3">
    <source>
        <dbReference type="EMBL" id="KKK23517.1"/>
    </source>
</evidence>
<dbReference type="InterPro" id="IPR029058">
    <property type="entry name" value="AB_hydrolase_fold"/>
</dbReference>
<dbReference type="GO" id="GO:0016787">
    <property type="term" value="F:hydrolase activity"/>
    <property type="evidence" value="ECO:0007669"/>
    <property type="project" value="InterPro"/>
</dbReference>
<evidence type="ECO:0000313" key="4">
    <source>
        <dbReference type="Proteomes" id="UP000034947"/>
    </source>
</evidence>
<dbReference type="Gene3D" id="1.10.10.800">
    <property type="match status" value="1"/>
</dbReference>
<dbReference type="OrthoDB" id="2498029at2759"/>
<dbReference type="InterPro" id="IPR002925">
    <property type="entry name" value="Dienelactn_hydro"/>
</dbReference>
<dbReference type="VEuPathDB" id="FungiDB:P175DRAFT_0481874"/>
<accession>A0A0F8XIX1</accession>
<dbReference type="PANTHER" id="PTHR47751:SF1">
    <property type="entry name" value="SUPERFAMILY HYDROLASE, PUTATIVE (AFU_ORTHOLOGUE AFUA_2G16580)-RELATED"/>
    <property type="match status" value="1"/>
</dbReference>
<evidence type="ECO:0000259" key="2">
    <source>
        <dbReference type="Pfam" id="PF01738"/>
    </source>
</evidence>
<gene>
    <name evidence="3" type="ORF">AOCH_004092</name>
</gene>
<comment type="caution">
    <text evidence="3">The sequence shown here is derived from an EMBL/GenBank/DDBJ whole genome shotgun (WGS) entry which is preliminary data.</text>
</comment>
<organism evidence="3 4">
    <name type="scientific">Aspergillus ochraceoroseus</name>
    <dbReference type="NCBI Taxonomy" id="138278"/>
    <lineage>
        <taxon>Eukaryota</taxon>
        <taxon>Fungi</taxon>
        <taxon>Dikarya</taxon>
        <taxon>Ascomycota</taxon>
        <taxon>Pezizomycotina</taxon>
        <taxon>Eurotiomycetes</taxon>
        <taxon>Eurotiomycetidae</taxon>
        <taxon>Eurotiales</taxon>
        <taxon>Aspergillaceae</taxon>
        <taxon>Aspergillus</taxon>
        <taxon>Aspergillus subgen. Nidulantes</taxon>
    </lineage>
</organism>
<dbReference type="AlphaFoldDB" id="A0A0F8XIX1"/>
<keyword evidence="4" id="KW-1185">Reference proteome</keyword>
<sequence>MKQDVSFDSQGLRIVGHLYTPEKSTSEQRLPAIVISNPAGGVKEQTAGIYARYLSEAGFITLAYDSAYNGESEGTPRGLEDPAHRIEDIKNAVTMLSLHDRVDRERIGLLGICASGGYTVVATATDMRIKAVATVSGVDTGVFFREGYDGRQDPSVLKAMLENAARARTEAAVTGGEIGGFPIHPPNEPAARELGEYHFEGWEYYMTPRASHPRSSKTMPWNSVDKLAGFNSFSFLGAISPRPILFIVGTKAATKWIAERGMKDASNPKELYWIEGASHVDLYDKEEYVPLAVRRLSSYFDQWL</sequence>
<dbReference type="Proteomes" id="UP000034947">
    <property type="component" value="Unassembled WGS sequence"/>
</dbReference>
<protein>
    <recommendedName>
        <fullName evidence="2">Dienelactone hydrolase domain-containing protein</fullName>
    </recommendedName>
</protein>
<dbReference type="Gene3D" id="3.40.50.1820">
    <property type="entry name" value="alpha/beta hydrolase"/>
    <property type="match status" value="1"/>
</dbReference>
<dbReference type="SUPFAM" id="SSF53474">
    <property type="entry name" value="alpha/beta-Hydrolases"/>
    <property type="match status" value="1"/>
</dbReference>
<comment type="similarity">
    <text evidence="1">Belongs to the polyketide transferase af380 family.</text>
</comment>
<reference evidence="3 4" key="1">
    <citation type="submission" date="2015-02" db="EMBL/GenBank/DDBJ databases">
        <title>Draft Genome Sequences of Two Closely-Related Aflatoxigenic Aspergillus Species Obtained from the Cote d'Ivoire.</title>
        <authorList>
            <person name="Moore G.G."/>
            <person name="Beltz S.B."/>
            <person name="Mack B.M."/>
        </authorList>
    </citation>
    <scope>NUCLEOTIDE SEQUENCE [LARGE SCALE GENOMIC DNA]</scope>
    <source>
        <strain evidence="3 4">SRRC1432</strain>
    </source>
</reference>
<evidence type="ECO:0000256" key="1">
    <source>
        <dbReference type="ARBA" id="ARBA00029464"/>
    </source>
</evidence>
<dbReference type="EMBL" id="JYKN01000667">
    <property type="protein sequence ID" value="KKK23517.1"/>
    <property type="molecule type" value="Genomic_DNA"/>
</dbReference>
<feature type="domain" description="Dienelactone hydrolase" evidence="2">
    <location>
        <begin position="17"/>
        <end position="137"/>
    </location>
</feature>
<dbReference type="Pfam" id="PF01738">
    <property type="entry name" value="DLH"/>
    <property type="match status" value="1"/>
</dbReference>
<name>A0A0F8XIX1_9EURO</name>
<proteinExistence type="inferred from homology"/>